<dbReference type="EMBL" id="QYZD01000031">
    <property type="protein sequence ID" value="RJG20775.1"/>
    <property type="molecule type" value="Genomic_DNA"/>
</dbReference>
<evidence type="ECO:0000313" key="2">
    <source>
        <dbReference type="Proteomes" id="UP000266177"/>
    </source>
</evidence>
<dbReference type="AlphaFoldDB" id="A0A3A3GFY7"/>
<name>A0A3A3GFY7_PANTH</name>
<reference evidence="1 2" key="1">
    <citation type="submission" date="2018-09" db="EMBL/GenBank/DDBJ databases">
        <title>Paenibacillus SK2017-BO5.</title>
        <authorList>
            <person name="Piskunova J.V."/>
            <person name="Dubiley S.A."/>
            <person name="Severinov K.V."/>
        </authorList>
    </citation>
    <scope>NUCLEOTIDE SEQUENCE [LARGE SCALE GENOMIC DNA]</scope>
    <source>
        <strain evidence="1 2">BO5</strain>
    </source>
</reference>
<sequence>MLPYINGSETVLNLSSVLPSQKRVEISSPRVPNESLRNMAADMRIVAALVVYQWDGSSSAWNIRDDANFTVPVH</sequence>
<accession>A0A3A3GFY7</accession>
<organism evidence="1 2">
    <name type="scientific">Paenibacillus thiaminolyticus</name>
    <name type="common">Bacillus thiaminolyticus</name>
    <dbReference type="NCBI Taxonomy" id="49283"/>
    <lineage>
        <taxon>Bacteria</taxon>
        <taxon>Bacillati</taxon>
        <taxon>Bacillota</taxon>
        <taxon>Bacilli</taxon>
        <taxon>Bacillales</taxon>
        <taxon>Paenibacillaceae</taxon>
        <taxon>Paenibacillus</taxon>
    </lineage>
</organism>
<evidence type="ECO:0000313" key="1">
    <source>
        <dbReference type="EMBL" id="RJG20775.1"/>
    </source>
</evidence>
<proteinExistence type="predicted"/>
<gene>
    <name evidence="1" type="ORF">DQX05_23920</name>
</gene>
<comment type="caution">
    <text evidence="1">The sequence shown here is derived from an EMBL/GenBank/DDBJ whole genome shotgun (WGS) entry which is preliminary data.</text>
</comment>
<protein>
    <submittedName>
        <fullName evidence="1">Uncharacterized protein</fullName>
    </submittedName>
</protein>
<dbReference type="Proteomes" id="UP000266177">
    <property type="component" value="Unassembled WGS sequence"/>
</dbReference>